<evidence type="ECO:0000256" key="1">
    <source>
        <dbReference type="ARBA" id="ARBA00010835"/>
    </source>
</evidence>
<feature type="domain" description="Prokaryotic-type class I peptide chain release factors" evidence="3">
    <location>
        <begin position="228"/>
        <end position="287"/>
    </location>
</feature>
<comment type="caution">
    <text evidence="4">The sequence shown here is derived from an EMBL/GenBank/DDBJ whole genome shotgun (WGS) entry which is preliminary data.</text>
</comment>
<dbReference type="EMBL" id="CM026422">
    <property type="protein sequence ID" value="KAG0587937.1"/>
    <property type="molecule type" value="Genomic_DNA"/>
</dbReference>
<feature type="region of interest" description="Disordered" evidence="2">
    <location>
        <begin position="61"/>
        <end position="85"/>
    </location>
</feature>
<dbReference type="PANTHER" id="PTHR43804:SF6">
    <property type="entry name" value="CLASS I PEPTIDE CHAIN RELEASE FACTOR"/>
    <property type="match status" value="1"/>
</dbReference>
<evidence type="ECO:0000259" key="3">
    <source>
        <dbReference type="Pfam" id="PF00472"/>
    </source>
</evidence>
<dbReference type="PANTHER" id="PTHR43804">
    <property type="entry name" value="LD18447P"/>
    <property type="match status" value="1"/>
</dbReference>
<dbReference type="InterPro" id="IPR050057">
    <property type="entry name" value="Prokaryotic/Mito_RF"/>
</dbReference>
<dbReference type="Gene3D" id="3.30.160.20">
    <property type="match status" value="1"/>
</dbReference>
<dbReference type="AlphaFoldDB" id="A0A8T0IXM1"/>
<keyword evidence="5" id="KW-1185">Reference proteome</keyword>
<dbReference type="InterPro" id="IPR045853">
    <property type="entry name" value="Pep_chain_release_fac_I_sf"/>
</dbReference>
<dbReference type="Proteomes" id="UP000822688">
    <property type="component" value="Chromosome 2"/>
</dbReference>
<dbReference type="InterPro" id="IPR000352">
    <property type="entry name" value="Pep_chain_release_fac_I"/>
</dbReference>
<evidence type="ECO:0000256" key="2">
    <source>
        <dbReference type="SAM" id="MobiDB-lite"/>
    </source>
</evidence>
<dbReference type="GO" id="GO:0003747">
    <property type="term" value="F:translation release factor activity"/>
    <property type="evidence" value="ECO:0007669"/>
    <property type="project" value="InterPro"/>
</dbReference>
<proteinExistence type="inferred from homology"/>
<feature type="compositionally biased region" description="Basic and acidic residues" evidence="2">
    <location>
        <begin position="318"/>
        <end position="330"/>
    </location>
</feature>
<dbReference type="Pfam" id="PF00472">
    <property type="entry name" value="RF-1"/>
    <property type="match status" value="1"/>
</dbReference>
<feature type="compositionally biased region" description="Acidic residues" evidence="2">
    <location>
        <begin position="168"/>
        <end position="184"/>
    </location>
</feature>
<comment type="similarity">
    <text evidence="1">Belongs to the prokaryotic/mitochondrial release factor family.</text>
</comment>
<organism evidence="4 5">
    <name type="scientific">Ceratodon purpureus</name>
    <name type="common">Fire moss</name>
    <name type="synonym">Dicranum purpureum</name>
    <dbReference type="NCBI Taxonomy" id="3225"/>
    <lineage>
        <taxon>Eukaryota</taxon>
        <taxon>Viridiplantae</taxon>
        <taxon>Streptophyta</taxon>
        <taxon>Embryophyta</taxon>
        <taxon>Bryophyta</taxon>
        <taxon>Bryophytina</taxon>
        <taxon>Bryopsida</taxon>
        <taxon>Dicranidae</taxon>
        <taxon>Pseudoditrichales</taxon>
        <taxon>Ditrichaceae</taxon>
        <taxon>Ceratodon</taxon>
    </lineage>
</organism>
<feature type="region of interest" description="Disordered" evidence="2">
    <location>
        <begin position="311"/>
        <end position="330"/>
    </location>
</feature>
<name>A0A8T0IXM1_CERPU</name>
<gene>
    <name evidence="4" type="ORF">KC19_2G202800</name>
</gene>
<feature type="region of interest" description="Disordered" evidence="2">
    <location>
        <begin position="161"/>
        <end position="186"/>
    </location>
</feature>
<sequence length="393" mass="43116">MGSFVRQRLIAHSFRGEPCFRVLGVAPQGYGNGSSAAGYATESGQDEASSTWFQRLKGVLKGKDSSETKPQGSEPVASDPKATLPGDFTMENFTDELKARQFGSVTTVGRGLPRAGEMSAVMSLLRQEDILRALYKRDPVRVGAQQKYFWQALRSCQGYSSLPHGDEGEAGEGIQDEFGGEGESFEGSWKREERLFGANAAERKREQEQEVGVADVDWLKLTDLELQRQCRVETLRSSGPGGQHRNKTESAVRLLHLPTGLVAFAAEDRSQHKNRSKAFKRLREVIAIEVRRPVELEGYRAPPELIRILPSGPKASRKREGGQKIGPNHDDFVQGVQPLLDLLGATKGSISECAAILGLSTGALSRLVVSDRVLWKGVNNLRAAYNLKPLRGD</sequence>
<evidence type="ECO:0000313" key="5">
    <source>
        <dbReference type="Proteomes" id="UP000822688"/>
    </source>
</evidence>
<reference evidence="4" key="1">
    <citation type="submission" date="2020-06" db="EMBL/GenBank/DDBJ databases">
        <title>WGS assembly of Ceratodon purpureus strain R40.</title>
        <authorList>
            <person name="Carey S.B."/>
            <person name="Jenkins J."/>
            <person name="Shu S."/>
            <person name="Lovell J.T."/>
            <person name="Sreedasyam A."/>
            <person name="Maumus F."/>
            <person name="Tiley G.P."/>
            <person name="Fernandez-Pozo N."/>
            <person name="Barry K."/>
            <person name="Chen C."/>
            <person name="Wang M."/>
            <person name="Lipzen A."/>
            <person name="Daum C."/>
            <person name="Saski C.A."/>
            <person name="Payton A.C."/>
            <person name="Mcbreen J.C."/>
            <person name="Conrad R.E."/>
            <person name="Kollar L.M."/>
            <person name="Olsson S."/>
            <person name="Huttunen S."/>
            <person name="Landis J.B."/>
            <person name="Wickett N.J."/>
            <person name="Johnson M.G."/>
            <person name="Rensing S.A."/>
            <person name="Grimwood J."/>
            <person name="Schmutz J."/>
            <person name="Mcdaniel S.F."/>
        </authorList>
    </citation>
    <scope>NUCLEOTIDE SEQUENCE</scope>
    <source>
        <strain evidence="4">R40</strain>
    </source>
</reference>
<accession>A0A8T0IXM1</accession>
<dbReference type="GO" id="GO:0009507">
    <property type="term" value="C:chloroplast"/>
    <property type="evidence" value="ECO:0007669"/>
    <property type="project" value="TreeGrafter"/>
</dbReference>
<evidence type="ECO:0000313" key="4">
    <source>
        <dbReference type="EMBL" id="KAG0587937.1"/>
    </source>
</evidence>
<protein>
    <recommendedName>
        <fullName evidence="3">Prokaryotic-type class I peptide chain release factors domain-containing protein</fullName>
    </recommendedName>
</protein>
<dbReference type="SUPFAM" id="SSF75620">
    <property type="entry name" value="Release factor"/>
    <property type="match status" value="1"/>
</dbReference>